<sequence length="404" mass="46106">KTISLVYSYQSVQSEYIQPTTKPAFSQECQDNYQLGTKKAFSSRVSNLADFRRCYGDYFVSGVKRGSVVNIVFTMTADTEEHMDEYKVTVGVELPEVAEAEVGVGQSWASGNEHININCQVFSEGFVAGAPSIAKLEDVGAALEWYRNPNNRVSAPISVQLQHYHTLTHGSTIPLVLDAHKDTVDQWRQYSSKMGQLRTLYNELSRRCKFPRVRGQESLDERFQTLADQHGMASQDSFSAAAVVSINCLMEELRLFEDRLVLLDRLKKEEDARLRDSPEDWKWCANGACEWDKGINDTARTVTNTDDTIYTYQEEYKEAAPWYGYNYHNFVFKSKQSFGEAMCVGFHLESMRKDDWGGGSWRVPKRALGETEATVEVASAQARECHWKINWYYVAKSSYNFLKN</sequence>
<comment type="caution">
    <text evidence="1">The sequence shown here is derived from an EMBL/GenBank/DDBJ whole genome shotgun (WGS) entry which is preliminary data.</text>
</comment>
<protein>
    <submittedName>
        <fullName evidence="1">Uncharacterized protein</fullName>
    </submittedName>
</protein>
<accession>A0A9K3GM38</accession>
<reference evidence="1 2" key="1">
    <citation type="journal article" date="2018" name="PLoS ONE">
        <title>The draft genome of Kipferlia bialata reveals reductive genome evolution in fornicate parasites.</title>
        <authorList>
            <person name="Tanifuji G."/>
            <person name="Takabayashi S."/>
            <person name="Kume K."/>
            <person name="Takagi M."/>
            <person name="Nakayama T."/>
            <person name="Kamikawa R."/>
            <person name="Inagaki Y."/>
            <person name="Hashimoto T."/>
        </authorList>
    </citation>
    <scope>NUCLEOTIDE SEQUENCE [LARGE SCALE GENOMIC DNA]</scope>
    <source>
        <strain evidence="1">NY0173</strain>
    </source>
</reference>
<dbReference type="Proteomes" id="UP000265618">
    <property type="component" value="Unassembled WGS sequence"/>
</dbReference>
<proteinExistence type="predicted"/>
<dbReference type="AlphaFoldDB" id="A0A9K3GM38"/>
<name>A0A9K3GM38_9EUKA</name>
<dbReference type="EMBL" id="BDIP01003644">
    <property type="protein sequence ID" value="GIQ87958.1"/>
    <property type="molecule type" value="Genomic_DNA"/>
</dbReference>
<evidence type="ECO:0000313" key="2">
    <source>
        <dbReference type="Proteomes" id="UP000265618"/>
    </source>
</evidence>
<evidence type="ECO:0000313" key="1">
    <source>
        <dbReference type="EMBL" id="GIQ87958.1"/>
    </source>
</evidence>
<gene>
    <name evidence="1" type="ORF">KIPB_010110</name>
</gene>
<organism evidence="1 2">
    <name type="scientific">Kipferlia bialata</name>
    <dbReference type="NCBI Taxonomy" id="797122"/>
    <lineage>
        <taxon>Eukaryota</taxon>
        <taxon>Metamonada</taxon>
        <taxon>Carpediemonas-like organisms</taxon>
        <taxon>Kipferlia</taxon>
    </lineage>
</organism>
<feature type="non-terminal residue" evidence="1">
    <location>
        <position position="404"/>
    </location>
</feature>
<keyword evidence="2" id="KW-1185">Reference proteome</keyword>